<gene>
    <name evidence="2" type="primary">eccB</name>
    <name evidence="2" type="ORF">FRX94_10780</name>
</gene>
<sequence>MIHDPLGRRRRAAVFGGVACLLLCLGAGALALFVPRIDPGAAPIVVAETGALYVRIDDRLHPVFNLTSAQLIVGAPEQPARAATEVLADMPRGIPIGLIDAPGVIDTDPTHRWHWSACALGEGIQVRAADQVPKAIAGGEAIFTEAAGISYIVTSQGRQALPPGDTPEGRVVRRRLGITAKTPVWSTSPEMLNTIAAQPEVRIPPAGELWETGDGGSFFVHDQAVVRLTDVQRDILLDLGFRSIPVDRATPHNFDDAKDYVELPSAAPRTWLDPTERAVCASGEAGDISLIDAPSAGTALSETLSYHGPGLGLPVDTGNGWIVVSDYGTRHTIADKEALAALGIETPGPAPWAIIKLLPEGIALDRDQALAPLAIGADATRAPKAQPQPAAP</sequence>
<keyword evidence="1" id="KW-0472">Membrane</keyword>
<dbReference type="InterPro" id="IPR044857">
    <property type="entry name" value="T7SS_EccB_R1"/>
</dbReference>
<dbReference type="Gene3D" id="3.30.2390.20">
    <property type="entry name" value="Type VII secretion system EccB, repeat 1 domain"/>
    <property type="match status" value="1"/>
</dbReference>
<evidence type="ECO:0000313" key="2">
    <source>
        <dbReference type="EMBL" id="TWT22815.1"/>
    </source>
</evidence>
<dbReference type="InterPro" id="IPR007795">
    <property type="entry name" value="T7SS_EccB"/>
</dbReference>
<keyword evidence="3" id="KW-1185">Reference proteome</keyword>
<comment type="caution">
    <text evidence="2">The sequence shown here is derived from an EMBL/GenBank/DDBJ whole genome shotgun (WGS) entry which is preliminary data.</text>
</comment>
<feature type="transmembrane region" description="Helical" evidence="1">
    <location>
        <begin position="12"/>
        <end position="34"/>
    </location>
</feature>
<reference evidence="2 3" key="1">
    <citation type="submission" date="2019-08" db="EMBL/GenBank/DDBJ databases">
        <authorList>
            <person name="Lei W."/>
        </authorList>
    </citation>
    <scope>NUCLEOTIDE SEQUENCE [LARGE SCALE GENOMIC DNA]</scope>
    <source>
        <strain evidence="2 3">CCUG 58627</strain>
    </source>
</reference>
<keyword evidence="1" id="KW-1133">Transmembrane helix</keyword>
<dbReference type="NCBIfam" id="TIGR03919">
    <property type="entry name" value="T7SS_EccB"/>
    <property type="match status" value="1"/>
</dbReference>
<evidence type="ECO:0000313" key="3">
    <source>
        <dbReference type="Proteomes" id="UP000320791"/>
    </source>
</evidence>
<proteinExistence type="predicted"/>
<organism evidence="2 3">
    <name type="scientific">Corynebacterium canis</name>
    <dbReference type="NCBI Taxonomy" id="679663"/>
    <lineage>
        <taxon>Bacteria</taxon>
        <taxon>Bacillati</taxon>
        <taxon>Actinomycetota</taxon>
        <taxon>Actinomycetes</taxon>
        <taxon>Mycobacteriales</taxon>
        <taxon>Corynebacteriaceae</taxon>
        <taxon>Corynebacterium</taxon>
    </lineage>
</organism>
<dbReference type="AlphaFoldDB" id="A0A5C5UB83"/>
<dbReference type="Pfam" id="PF05108">
    <property type="entry name" value="T7SS_ESX1_EccB"/>
    <property type="match status" value="2"/>
</dbReference>
<dbReference type="OrthoDB" id="3847604at2"/>
<name>A0A5C5UB83_9CORY</name>
<evidence type="ECO:0000256" key="1">
    <source>
        <dbReference type="SAM" id="Phobius"/>
    </source>
</evidence>
<keyword evidence="1" id="KW-0812">Transmembrane</keyword>
<dbReference type="Proteomes" id="UP000320791">
    <property type="component" value="Unassembled WGS sequence"/>
</dbReference>
<protein>
    <submittedName>
        <fullName evidence="2">Type VII secretion protein EccB</fullName>
    </submittedName>
</protein>
<accession>A0A5C5UB83</accession>
<dbReference type="GO" id="GO:0005576">
    <property type="term" value="C:extracellular region"/>
    <property type="evidence" value="ECO:0007669"/>
    <property type="project" value="TreeGrafter"/>
</dbReference>
<dbReference type="PANTHER" id="PTHR40765">
    <property type="entry name" value="ESX-2 SECRETION SYSTEM ATPASE ECCB2"/>
    <property type="match status" value="1"/>
</dbReference>
<dbReference type="PANTHER" id="PTHR40765:SF2">
    <property type="entry name" value="ESX-2 SECRETION SYSTEM ATPASE ECCB2"/>
    <property type="match status" value="1"/>
</dbReference>
<dbReference type="EMBL" id="VOHM01000027">
    <property type="protein sequence ID" value="TWT22815.1"/>
    <property type="molecule type" value="Genomic_DNA"/>
</dbReference>